<comment type="caution">
    <text evidence="2">The sequence shown here is derived from an EMBL/GenBank/DDBJ whole genome shotgun (WGS) entry which is preliminary data.</text>
</comment>
<feature type="compositionally biased region" description="Basic and acidic residues" evidence="1">
    <location>
        <begin position="184"/>
        <end position="195"/>
    </location>
</feature>
<organism evidence="2 3">
    <name type="scientific">Gigaspora margarita</name>
    <dbReference type="NCBI Taxonomy" id="4874"/>
    <lineage>
        <taxon>Eukaryota</taxon>
        <taxon>Fungi</taxon>
        <taxon>Fungi incertae sedis</taxon>
        <taxon>Mucoromycota</taxon>
        <taxon>Glomeromycotina</taxon>
        <taxon>Glomeromycetes</taxon>
        <taxon>Diversisporales</taxon>
        <taxon>Gigasporaceae</taxon>
        <taxon>Gigaspora</taxon>
    </lineage>
</organism>
<evidence type="ECO:0000313" key="3">
    <source>
        <dbReference type="Proteomes" id="UP000789901"/>
    </source>
</evidence>
<evidence type="ECO:0000256" key="1">
    <source>
        <dbReference type="SAM" id="MobiDB-lite"/>
    </source>
</evidence>
<sequence>LDIQEDKELKESQRRKVLLLEAESSYIDYGIEKLEKHTNMQKVMKEKTYKKKQNVLTLYGLPENTAEVLLLCQVRYLKAKAVYIPVNANFNPRRLAFVYFGLNEDLFRAYKSKVNYRNSLLYWKFCKWAESKNNPTQQKGAETSSRYKSEIKEKKTTRFIKKNENRMRRKTLELGNYTTMKSNNENEERSGHSKNESLNATQQEILNRLKKIGSSYSSSRAIATPDTGRVHEKTQGTHSWGVGIPKKEGLGGANLKSKEKEHLTDDIVNIMKDRFIRINKAKR</sequence>
<gene>
    <name evidence="2" type="ORF">GMARGA_LOCUS18187</name>
</gene>
<reference evidence="2 3" key="1">
    <citation type="submission" date="2021-06" db="EMBL/GenBank/DDBJ databases">
        <authorList>
            <person name="Kallberg Y."/>
            <person name="Tangrot J."/>
            <person name="Rosling A."/>
        </authorList>
    </citation>
    <scope>NUCLEOTIDE SEQUENCE [LARGE SCALE GENOMIC DNA]</scope>
    <source>
        <strain evidence="2 3">120-4 pot B 10/14</strain>
    </source>
</reference>
<name>A0ABN7VFP4_GIGMA</name>
<feature type="non-terminal residue" evidence="2">
    <location>
        <position position="1"/>
    </location>
</feature>
<feature type="region of interest" description="Disordered" evidence="1">
    <location>
        <begin position="217"/>
        <end position="254"/>
    </location>
</feature>
<dbReference type="EMBL" id="CAJVQB010014341">
    <property type="protein sequence ID" value="CAG8767818.1"/>
    <property type="molecule type" value="Genomic_DNA"/>
</dbReference>
<protein>
    <submittedName>
        <fullName evidence="2">5266_t:CDS:1</fullName>
    </submittedName>
</protein>
<proteinExistence type="predicted"/>
<evidence type="ECO:0000313" key="2">
    <source>
        <dbReference type="EMBL" id="CAG8767818.1"/>
    </source>
</evidence>
<feature type="region of interest" description="Disordered" evidence="1">
    <location>
        <begin position="175"/>
        <end position="198"/>
    </location>
</feature>
<dbReference type="Proteomes" id="UP000789901">
    <property type="component" value="Unassembled WGS sequence"/>
</dbReference>
<accession>A0ABN7VFP4</accession>
<keyword evidence="3" id="KW-1185">Reference proteome</keyword>